<evidence type="ECO:0000313" key="2">
    <source>
        <dbReference type="Proteomes" id="UP001273166"/>
    </source>
</evidence>
<sequence length="389" mass="43332">MCKIRIVHFSSHDVRTPIATHPFSDTPSNADFIAPNLIHRCDCTLNAASLLDLPENRAAPGTLPLNACPWHNCCLIWYQAVLCRWYWDNREALGLNLDDEQPEPETRCPNCFVVGEYHPIRMVLDLEQSIERWGDGWEYTTSTSGLPVREGGDKLPSFPAEELFYSREIIDADQVGAESAGLHEDRMRVPVLGQKLRTAKEQLKKAIFVACAALDSLEDDLGMGEGIKRIVDDPAFLLLRLREAQDLVREVRYAEVMSALAFGDLMESVGFVLTALNKMPGEGHSVTSRDGLYSVSRDQLNMAELEATAIADACDGPLKQSPELRERLRVIKDNVGVFRRRETATSSSNRRRMSSGTPIRSSTRAVLINLLAQSYGVLVSGSLRCQLVD</sequence>
<dbReference type="RefSeq" id="XP_062721443.1">
    <property type="nucleotide sequence ID" value="XM_062867920.1"/>
</dbReference>
<protein>
    <submittedName>
        <fullName evidence="1">Uncharacterized protein</fullName>
    </submittedName>
</protein>
<gene>
    <name evidence="1" type="ORF">B0T15DRAFT_511558</name>
</gene>
<dbReference type="GeneID" id="87886749"/>
<reference evidence="1" key="1">
    <citation type="journal article" date="2023" name="Mol. Phylogenet. Evol.">
        <title>Genome-scale phylogeny and comparative genomics of the fungal order Sordariales.</title>
        <authorList>
            <person name="Hensen N."/>
            <person name="Bonometti L."/>
            <person name="Westerberg I."/>
            <person name="Brannstrom I.O."/>
            <person name="Guillou S."/>
            <person name="Cros-Aarteil S."/>
            <person name="Calhoun S."/>
            <person name="Haridas S."/>
            <person name="Kuo A."/>
            <person name="Mondo S."/>
            <person name="Pangilinan J."/>
            <person name="Riley R."/>
            <person name="LaButti K."/>
            <person name="Andreopoulos B."/>
            <person name="Lipzen A."/>
            <person name="Chen C."/>
            <person name="Yan M."/>
            <person name="Daum C."/>
            <person name="Ng V."/>
            <person name="Clum A."/>
            <person name="Steindorff A."/>
            <person name="Ohm R.A."/>
            <person name="Martin F."/>
            <person name="Silar P."/>
            <person name="Natvig D.O."/>
            <person name="Lalanne C."/>
            <person name="Gautier V."/>
            <person name="Ament-Velasquez S.L."/>
            <person name="Kruys A."/>
            <person name="Hutchinson M.I."/>
            <person name="Powell A.J."/>
            <person name="Barry K."/>
            <person name="Miller A.N."/>
            <person name="Grigoriev I.V."/>
            <person name="Debuchy R."/>
            <person name="Gladieux P."/>
            <person name="Hiltunen Thoren M."/>
            <person name="Johannesson H."/>
        </authorList>
    </citation>
    <scope>NUCLEOTIDE SEQUENCE</scope>
    <source>
        <strain evidence="1">CBS 333.67</strain>
    </source>
</reference>
<evidence type="ECO:0000313" key="1">
    <source>
        <dbReference type="EMBL" id="KAK3305663.1"/>
    </source>
</evidence>
<accession>A0AAJ0GT48</accession>
<organism evidence="1 2">
    <name type="scientific">Chaetomium strumarium</name>
    <dbReference type="NCBI Taxonomy" id="1170767"/>
    <lineage>
        <taxon>Eukaryota</taxon>
        <taxon>Fungi</taxon>
        <taxon>Dikarya</taxon>
        <taxon>Ascomycota</taxon>
        <taxon>Pezizomycotina</taxon>
        <taxon>Sordariomycetes</taxon>
        <taxon>Sordariomycetidae</taxon>
        <taxon>Sordariales</taxon>
        <taxon>Chaetomiaceae</taxon>
        <taxon>Chaetomium</taxon>
    </lineage>
</organism>
<proteinExistence type="predicted"/>
<dbReference type="EMBL" id="JAUDZG010000004">
    <property type="protein sequence ID" value="KAK3305663.1"/>
    <property type="molecule type" value="Genomic_DNA"/>
</dbReference>
<dbReference type="AlphaFoldDB" id="A0AAJ0GT48"/>
<comment type="caution">
    <text evidence="1">The sequence shown here is derived from an EMBL/GenBank/DDBJ whole genome shotgun (WGS) entry which is preliminary data.</text>
</comment>
<name>A0AAJ0GT48_9PEZI</name>
<keyword evidence="2" id="KW-1185">Reference proteome</keyword>
<reference evidence="1" key="2">
    <citation type="submission" date="2023-06" db="EMBL/GenBank/DDBJ databases">
        <authorList>
            <consortium name="Lawrence Berkeley National Laboratory"/>
            <person name="Mondo S.J."/>
            <person name="Hensen N."/>
            <person name="Bonometti L."/>
            <person name="Westerberg I."/>
            <person name="Brannstrom I.O."/>
            <person name="Guillou S."/>
            <person name="Cros-Aarteil S."/>
            <person name="Calhoun S."/>
            <person name="Haridas S."/>
            <person name="Kuo A."/>
            <person name="Pangilinan J."/>
            <person name="Riley R."/>
            <person name="Labutti K."/>
            <person name="Andreopoulos B."/>
            <person name="Lipzen A."/>
            <person name="Chen C."/>
            <person name="Yanf M."/>
            <person name="Daum C."/>
            <person name="Ng V."/>
            <person name="Clum A."/>
            <person name="Steindorff A."/>
            <person name="Ohm R."/>
            <person name="Martin F."/>
            <person name="Silar P."/>
            <person name="Natvig D."/>
            <person name="Lalanne C."/>
            <person name="Gautier V."/>
            <person name="Ament-Velasquez S.L."/>
            <person name="Kruys A."/>
            <person name="Hutchinson M.I."/>
            <person name="Powell A.J."/>
            <person name="Barry K."/>
            <person name="Miller A.N."/>
            <person name="Grigoriev I.V."/>
            <person name="Debuchy R."/>
            <person name="Gladieux P."/>
            <person name="Thoren M.H."/>
            <person name="Johannesson H."/>
        </authorList>
    </citation>
    <scope>NUCLEOTIDE SEQUENCE</scope>
    <source>
        <strain evidence="1">CBS 333.67</strain>
    </source>
</reference>
<dbReference type="Proteomes" id="UP001273166">
    <property type="component" value="Unassembled WGS sequence"/>
</dbReference>